<evidence type="ECO:0000256" key="10">
    <source>
        <dbReference type="ARBA" id="ARBA00023175"/>
    </source>
</evidence>
<dbReference type="InterPro" id="IPR041658">
    <property type="entry name" value="AAA_lid_11"/>
</dbReference>
<feature type="domain" description="Dynein heavy chain region D6 P-loop" evidence="14">
    <location>
        <begin position="3673"/>
        <end position="3786"/>
    </location>
</feature>
<evidence type="ECO:0000259" key="20">
    <source>
        <dbReference type="Pfam" id="PF17852"/>
    </source>
</evidence>
<dbReference type="FunFam" id="1.10.8.1220:FF:000001">
    <property type="entry name" value="Dynein axonemal heavy chain 5"/>
    <property type="match status" value="1"/>
</dbReference>
<dbReference type="InterPro" id="IPR013602">
    <property type="entry name" value="Dynein_heavy_linker"/>
</dbReference>
<dbReference type="Proteomes" id="UP000039865">
    <property type="component" value="Unassembled WGS sequence"/>
</dbReference>
<dbReference type="GO" id="GO:0005930">
    <property type="term" value="C:axoneme"/>
    <property type="evidence" value="ECO:0007669"/>
    <property type="project" value="UniProtKB-SubCell"/>
</dbReference>
<dbReference type="Pfam" id="PF18198">
    <property type="entry name" value="AAA_lid_11"/>
    <property type="match status" value="1"/>
</dbReference>
<dbReference type="Gene3D" id="1.10.472.130">
    <property type="match status" value="1"/>
</dbReference>
<dbReference type="Gene3D" id="1.20.58.1120">
    <property type="match status" value="1"/>
</dbReference>
<dbReference type="Gene3D" id="1.10.8.1220">
    <property type="match status" value="1"/>
</dbReference>
<evidence type="ECO:0000256" key="4">
    <source>
        <dbReference type="ARBA" id="ARBA00022701"/>
    </source>
</evidence>
<keyword evidence="25" id="KW-1185">Reference proteome</keyword>
<dbReference type="Pfam" id="PF17852">
    <property type="entry name" value="Dynein_AAA_lid"/>
    <property type="match status" value="1"/>
</dbReference>
<dbReference type="Pfam" id="PF12774">
    <property type="entry name" value="AAA_6"/>
    <property type="match status" value="1"/>
</dbReference>
<dbReference type="FunFam" id="3.40.50.300:FF:002141">
    <property type="entry name" value="Dynein heavy chain"/>
    <property type="match status" value="1"/>
</dbReference>
<dbReference type="SUPFAM" id="SSF52540">
    <property type="entry name" value="P-loop containing nucleoside triphosphate hydrolases"/>
    <property type="match status" value="4"/>
</dbReference>
<dbReference type="GO" id="GO:0051959">
    <property type="term" value="F:dynein light intermediate chain binding"/>
    <property type="evidence" value="ECO:0007669"/>
    <property type="project" value="InterPro"/>
</dbReference>
<evidence type="ECO:0000256" key="5">
    <source>
        <dbReference type="ARBA" id="ARBA00022741"/>
    </source>
</evidence>
<evidence type="ECO:0000256" key="2">
    <source>
        <dbReference type="ARBA" id="ARBA00008887"/>
    </source>
</evidence>
<dbReference type="InterPro" id="IPR026983">
    <property type="entry name" value="DHC"/>
</dbReference>
<reference evidence="24 25" key="1">
    <citation type="submission" date="2014-06" db="EMBL/GenBank/DDBJ databases">
        <authorList>
            <person name="Swart Estienne"/>
        </authorList>
    </citation>
    <scope>NUCLEOTIDE SEQUENCE [LARGE SCALE GENOMIC DNA]</scope>
    <source>
        <strain evidence="24 25">130c</strain>
    </source>
</reference>
<dbReference type="Gene3D" id="1.20.140.100">
    <property type="entry name" value="Dynein heavy chain, N-terminal domain 2"/>
    <property type="match status" value="1"/>
</dbReference>
<dbReference type="InterPro" id="IPR042222">
    <property type="entry name" value="Dynein_2_N"/>
</dbReference>
<dbReference type="InterPro" id="IPR041228">
    <property type="entry name" value="Dynein_C"/>
</dbReference>
<feature type="domain" description="Dynein heavy chain coiled coil stalk" evidence="17">
    <location>
        <begin position="2836"/>
        <end position="3177"/>
    </location>
</feature>
<dbReference type="InterPro" id="IPR041466">
    <property type="entry name" value="Dynein_AAA5_ext"/>
</dbReference>
<comment type="similarity">
    <text evidence="2">Belongs to the dynein heavy chain family.</text>
</comment>
<dbReference type="FunFam" id="3.20.180.20:FF:000003">
    <property type="entry name" value="Dynein heavy chain 12, axonemal"/>
    <property type="match status" value="1"/>
</dbReference>
<keyword evidence="3" id="KW-0963">Cytoplasm</keyword>
<dbReference type="GO" id="GO:0005524">
    <property type="term" value="F:ATP binding"/>
    <property type="evidence" value="ECO:0007669"/>
    <property type="project" value="UniProtKB-KW"/>
</dbReference>
<dbReference type="Gene3D" id="1.20.1270.280">
    <property type="match status" value="1"/>
</dbReference>
<proteinExistence type="inferred from homology"/>
<dbReference type="InterPro" id="IPR024317">
    <property type="entry name" value="Dynein_heavy_chain_D4_dom"/>
</dbReference>
<dbReference type="FunFam" id="1.20.920.20:FF:000001">
    <property type="entry name" value="dynein heavy chain 2, axonemal"/>
    <property type="match status" value="1"/>
</dbReference>
<dbReference type="Pfam" id="PF22597">
    <property type="entry name" value="DYN_lid"/>
    <property type="match status" value="1"/>
</dbReference>
<feature type="domain" description="Dynein heavy chain hydrolytic ATP-binding dynein motor region" evidence="16">
    <location>
        <begin position="1548"/>
        <end position="1874"/>
    </location>
</feature>
<dbReference type="InterPro" id="IPR043157">
    <property type="entry name" value="Dynein_AAA1S"/>
</dbReference>
<feature type="domain" description="Dynein heavy chain AAA 5 extension" evidence="20">
    <location>
        <begin position="2041"/>
        <end position="2177"/>
    </location>
</feature>
<dbReference type="Pfam" id="PF12775">
    <property type="entry name" value="AAA_7"/>
    <property type="match status" value="1"/>
</dbReference>
<feature type="domain" description="Dynein heavy chain AAA module D4" evidence="18">
    <location>
        <begin position="2562"/>
        <end position="2822"/>
    </location>
</feature>
<dbReference type="InterPro" id="IPR043160">
    <property type="entry name" value="Dynein_C_barrel"/>
</dbReference>
<dbReference type="PANTHER" id="PTHR22878:SF70">
    <property type="entry name" value="DYNEIN HEAVY CHAIN 2, AXONEMAL"/>
    <property type="match status" value="1"/>
</dbReference>
<evidence type="ECO:0000256" key="9">
    <source>
        <dbReference type="ARBA" id="ARBA00023069"/>
    </source>
</evidence>
<evidence type="ECO:0000259" key="19">
    <source>
        <dbReference type="Pfam" id="PF12781"/>
    </source>
</evidence>
<evidence type="ECO:0000256" key="1">
    <source>
        <dbReference type="ARBA" id="ARBA00004430"/>
    </source>
</evidence>
<evidence type="ECO:0000259" key="16">
    <source>
        <dbReference type="Pfam" id="PF12774"/>
    </source>
</evidence>
<dbReference type="Gene3D" id="1.10.287.2620">
    <property type="match status" value="1"/>
</dbReference>
<dbReference type="InterPro" id="IPR027417">
    <property type="entry name" value="P-loop_NTPase"/>
</dbReference>
<keyword evidence="11" id="KW-0206">Cytoskeleton</keyword>
<evidence type="ECO:0000313" key="24">
    <source>
        <dbReference type="EMBL" id="CDW82367.1"/>
    </source>
</evidence>
<dbReference type="Pfam" id="PF18199">
    <property type="entry name" value="Dynein_C"/>
    <property type="match status" value="1"/>
</dbReference>
<keyword evidence="9" id="KW-0969">Cilium</keyword>
<evidence type="ECO:0000259" key="14">
    <source>
        <dbReference type="Pfam" id="PF03028"/>
    </source>
</evidence>
<evidence type="ECO:0000256" key="3">
    <source>
        <dbReference type="ARBA" id="ARBA00022490"/>
    </source>
</evidence>
<dbReference type="Gene3D" id="3.40.50.300">
    <property type="entry name" value="P-loop containing nucleotide triphosphate hydrolases"/>
    <property type="match status" value="5"/>
</dbReference>
<feature type="domain" description="Dynein 2 heavy chain 1 cytoplasmic ATPase lid" evidence="23">
    <location>
        <begin position="2397"/>
        <end position="2475"/>
    </location>
</feature>
<dbReference type="Pfam" id="PF12781">
    <property type="entry name" value="AAA_9"/>
    <property type="match status" value="1"/>
</dbReference>
<evidence type="ECO:0000256" key="12">
    <source>
        <dbReference type="ARBA" id="ARBA00023273"/>
    </source>
</evidence>
<dbReference type="InParanoid" id="A0A078ALS8"/>
<dbReference type="Pfam" id="PF12780">
    <property type="entry name" value="AAA_8"/>
    <property type="match status" value="1"/>
</dbReference>
<dbReference type="InterPro" id="IPR004273">
    <property type="entry name" value="Dynein_heavy_D6_P-loop"/>
</dbReference>
<sequence>MERTQGISYFDLDRLYTECVERNFRGDSNTIGSVISQATWCQSQIELNRAINVPSFGTIGFLAIRENMKVIYIKLSNHFLSNHGLQYKQGQQELESQQNIVMDPTVKPNFPAMGKSAGLDKQVLQGSLNNLFQLIGDLMTEGQNVEVDLQEFGKFSSINRQVIYASLNKQKPSAFQGKQTVKSLMDLGNPTDKYKSAQKQLASFGEAANQNMMMGSKLHGSIGSQGQGYLQGSVFKSTNNGGNLNDSPTRRFKKPFGEGKISSDLLGAGDDPMAKNQEFSLLANNPAQLMALSFKKPTKALSRYPPVIDPFSRTLAAPISSQRHYFSVCHRIGTNFTPSGKGFFIDTDTRTIKYKDINDTGTKLDIVGLDDVEPADEREEYDSIMNPKGQDRRRIQARKVSYQRYRQYVENEISVDVIAPIRQYWLSHIIELIPGDLHAVEKDRIEYLIDTMLNEINKDYFDSVRKSILDYILKDDNEMRRLGIQQVLNQPIDWGDDFYKGIEPNEEWKHNVMMARMLMSENLCICSQATLELMKLWQEYENYLFVKLPQPREEPVFLVQFLEQQDNQMNKVKGLLSSDWNKSSVDILREELENLDKDQTKTFFESVATLMANQVRELISKSVKSYVEFFRRFKKREYPTPQEIIKREYDPDTAFEDNFLILKLTIDGQRITFSDQLNVVKRDLEKIVELIVQQSQNLPRPENTIARSDKMHLWDVPIEDDLVRNAQNEIHEILENNIDVVEEALRVYDDYLFILKEKARIEHFLNEGPYKRETFIAEIQKYEKTIKMIRETMPFEIRMNMFLIDCADLNNKLCLECEELIDKILQRIADYVFTESSAQIIQSVKGINESFANKADSSKKLVAMEKELEEIKIIKKQQLINEYNDLIEWLMLLYNNPRYRVVEDQTRSVNSAYVQTCKITQMVEMQENKLKNERVEIENALVRQKREFSEMLEEIKLDVDKFKEYENKKKEDEFNKTIANINSKLAQLTEEMQRINEQEADLDFPISEYPLIDECKQAIKPYEDLWKLVKEYFSKNSLWVEGELLKLDPEEVEKDHKQMLSMSSKLATRFSMMRLTKPEKIANDIKTELSKFRDYLPVIRSLCNPGLKQRHMEEIRKLIDKPIEKNEKLRTLIQLKIESFKDKLEDISDTASKEYSNEKTLTKMNEDWTPMEFTCKDWKGSFILDGEAIELIQALLDDHIIKTQTMKGSPFAKVFLKDITQWETNLLKTQENMEVWLKVQSVWLYLEPVFSSEDIMKQMPVEGTKFREVDRAWRTLMTRISDNPKALDVIQIEELGDILRECHAKLEQVQKGLNDYLESKRQLFPRFYFLSNDELLEILSETKEPLKVQPHLKKCFEGIAALEFDEEKKIHAMYSSEGEQVPFTRIIDPIASKGQVEDWLRQVEEVMLKSVKEIVEKALQDYSKKDREKWVISWQGQAVLAVDMMFWTSQAEEAMKKSGVAGLQQYYQKLDLQLKNIVALVRTNINRLERCTLEAMIVLDVHAKDVIMNDLVKNNVSDASEFNWLAQLRYYWEDNNVNVKIINAELSYNYEYLGNSSRLVITPLTDRCYRTLCGALYLNYGGAPEGPAGTGKTETVKDLSKALARQCIVFNCSDGLDYLQMAKFFKGLASCGAWSCFDEFNRIELEVLSVIAQQLHTIQQAIDKKMEKFDFEGSVIPIKFTCNCFITMNPGYAGRSELPDNLKALFRSVAMMVPDYAMIAEISLYSFGFTDAKNLSNKIVTTYKLCSEQLSSQDHYDYGMRAVKSVLTAAGNLKRKFVDVNESIVMLRAINDVNLAKFLSHDLPLFRNITSDLFPGIVLPEPDYTDMIACMKNQMKIMNLQDEPYFIDKIIQLYEMIVVRHGLMVVGNPFAGKTSALKVLGGALTELNEKGLMGEMKTHICVINPKSITMGQLYGNFDEVSHDWSDGVLAVWYRVLAAQMDKKDRRWLIFDGPVDAIWIENMNTVLDDNKKLCLMSGEIIQMSDNMNMIFEPMDLAVASPATVSRCGMVYMEPHQMGWRPLLNSWKNKLPTCFGEEHLKVIQELTDVIVQPCLDFIRQECIETTPTQDQNIVQSLLKIWRSLLTVFDNEHFITTLDKKAVHTVIESCFIFSSVWSVCCTINTEYRRPFDQQFKKICNGELEGGKKLQKKILPTSFDRGTIYDYVYFPEKNEWKHWMDLVNKEQLDNFPKNTQVQDIIVTTIDTVRYSYLQEHFIKHEILSLFVGPTGTGKSAYIMNVLLNNLNKEKFMTIEVGFSAQTHANQVQDIIDNKLDKRRKDYFGPKFGMRCIIFVDDLNMPKKESYGAQPPVEILRQLVDQGGWYERRDNKHPFKNIIDTMVITAMGPPGGGKTFITPRFQRHFNIVAFAIFDENTMNNIFRTILKWYFRTGNFNADVQGMDAKIVSGTMKIYQKIQEELKPTPMKSHYTFNLRDFSKVICGICMAGRNQIPNTDVCLRLWAHEIFRVFGDRLINNEDRLWMLQTVKDTCRAPFAANFDIIFQHLDTDKNGKVETLDEIRGLIFGDVLTPFGMSDRPYEEIMDKEKLYACCEEALSQYNMMSEKPMELVLFSFALEHLLRISRILKQPGGHALLVGVGGSGRQSLTRLASKMADFEVYQVEIKKNYRMQEWRDDMKNLLRMCGGKGNTTSFIFTDVQIKEEGFLEDVNNILNTGEIPNLFPSDEKADICELVRPAAKAENRAPEGTPAQLFSFFVERCRKKLHIVLCFSPIGESFRNRVRNFPSLVNCTTIDWFSEWPKDALENVAKRFLGEIEMESAVRLECVQLVQHFHESTARAADRFKAELRRYYYVTPTSYLELITTFKTILKEKREEIMALKNRYEHGYNCLISTEANVSKMQKELEDLQPKLIEASKETDIKEKKVEAETIGAEKIREVVAGEEAIASASAAEATAIKEDCEKELSEALPILKAAEKALQCITKNDITFLKKLPQPPEDAKMVLAAVCVLFGRPPESKMDPNTQKKVFDYWPVAVKMMNQDNFLRQLQEYDKENIEEDRVKKLQEFLKNPKFEINHLNTISVVAANLASWVIAMDKFYNVNLIVLPKKKKLAEAQAEYEEVAGKLRIKQEELRIVQEKVDALKADLKATKDYKQQLERDVADCEAKLDRATKLIGGLGGEKARWNEQSIILGGVYKNLTGDVLVASGMIAYLGAFTSVFRDHLSSEWVKQCVDRKIPNAGSFSLQTILGNPVLIREWTLCGLPSDSFSVENAIITQKARRWPLFIDPQGQANKWIRNMEKKREMKIMKFSDGNYLKILENCIRVGYPVLMENVYEELDPAIEPLLQKQIFKKGNSLNIRLGDTTIEYSKDFKFYMTTKLRNPHYLPEVSTKVTLLNFMITYEGLSDQLLGIVVEKENSELQVKKEQLVVEGAANKNKLEEIEDQILKTLSGTTDILGDSKAIEILSNAKILANDIAKKQEIAEKTEKEIDEMRMGYRPVAERTAGLFFCITDLANIDPMYQYSLGFFIQLFTQAIANSKPSDDLQERLGYLNEEFLISLYRNICRSLFEKDKIIFSFLLTCKLNEMRNELDPDEFRFFLTGGIQIGSELPPCPAEWMSEKSWGEIIRMSDLKHFKGFLEHFKAKHTIYKQMYDSSSPQEFKFTDDYTQKLNSFQRMIMLRCIRPDKVIPSIFNYIVEQLGENFITPPQFDLNVVYKDSQSTTPLIFVLSPGADPLNNLVKFGEIKKKHIDSVSLGQGQGPKAERFIQEAVQKGSWVVLQNCHLAVSWMGRLEKICEELSPDHKITNRDFRLWLTSYPSKDFPVSILQNGLKMTNEPPKGLRSNLVGSYNTDPISNQKEFFENCVKPREFRKLVFGLCFFHAVIQERRKFGPLGWNIPYEFNESDLRISVRQLRIFINQYPEKAPLDALKYLTGECNYGGRVTDDKDRRLMMTILEDYYTEKIFDDNYKVSPSGLYFAPPFTEYDNYIEYIRSLPQYPEPEVFGLHANADITKDRNETNTAFGAVLSTQQNSSGGGGGSSDDMLAALADSILHDIPEAFDIKAAEKKYPVSYEQSMNTVLTQELIRFNGLINTVRTSLKDLKKAIKGEILLSAQLEEALKSLFDGKVPQLWKGRSYPSLKPLGSYVVDLRQRLEFFQNWINHGIPPFYWINKFYFTQGFLTGALQNYARKYQIPIDQLVFDYEIIQDENPPPPDDGINVCGMYIEGCKWNYQTRLLDESDLKILFVKCPMIWFKPCLNNEVKNYPNYNCPVYKTSERRGTLSTTGHSTNFVTFIRLPSDKPQSHWIKRGVAMLCSLDD</sequence>
<dbReference type="GO" id="GO:0005874">
    <property type="term" value="C:microtubule"/>
    <property type="evidence" value="ECO:0007669"/>
    <property type="project" value="UniProtKB-KW"/>
</dbReference>
<feature type="coiled-coil region" evidence="13">
    <location>
        <begin position="923"/>
        <end position="1001"/>
    </location>
</feature>
<dbReference type="FunFam" id="1.20.1270.280:FF:000001">
    <property type="entry name" value="dynein heavy chain 7, axonemal"/>
    <property type="match status" value="1"/>
</dbReference>
<dbReference type="InterPro" id="IPR042219">
    <property type="entry name" value="AAA_lid_11_sf"/>
</dbReference>
<feature type="domain" description="Dynein heavy chain C-terminal" evidence="22">
    <location>
        <begin position="3968"/>
        <end position="4266"/>
    </location>
</feature>
<keyword evidence="4" id="KW-0493">Microtubule</keyword>
<evidence type="ECO:0000313" key="25">
    <source>
        <dbReference type="Proteomes" id="UP000039865"/>
    </source>
</evidence>
<dbReference type="FunFam" id="1.20.920.30:FF:000002">
    <property type="entry name" value="Dynein axonemal heavy chain 3"/>
    <property type="match status" value="1"/>
</dbReference>
<dbReference type="Gene3D" id="1.20.920.20">
    <property type="match status" value="1"/>
</dbReference>
<keyword evidence="8 13" id="KW-0175">Coiled coil</keyword>
<organism evidence="24 25">
    <name type="scientific">Stylonychia lemnae</name>
    <name type="common">Ciliate</name>
    <dbReference type="NCBI Taxonomy" id="5949"/>
    <lineage>
        <taxon>Eukaryota</taxon>
        <taxon>Sar</taxon>
        <taxon>Alveolata</taxon>
        <taxon>Ciliophora</taxon>
        <taxon>Intramacronucleata</taxon>
        <taxon>Spirotrichea</taxon>
        <taxon>Stichotrichia</taxon>
        <taxon>Sporadotrichida</taxon>
        <taxon>Oxytrichidae</taxon>
        <taxon>Stylonychinae</taxon>
        <taxon>Stylonychia</taxon>
    </lineage>
</organism>
<dbReference type="FunFam" id="1.10.8.710:FF:000004">
    <property type="entry name" value="Dynein axonemal heavy chain 6"/>
    <property type="match status" value="1"/>
</dbReference>
<dbReference type="PANTHER" id="PTHR22878">
    <property type="entry name" value="DYNEIN HEAVY CHAIN 6, AXONEMAL-LIKE-RELATED"/>
    <property type="match status" value="1"/>
</dbReference>
<feature type="coiled-coil region" evidence="13">
    <location>
        <begin position="3064"/>
        <end position="3126"/>
    </location>
</feature>
<dbReference type="GO" id="GO:0008569">
    <property type="term" value="F:minus-end-directed microtubule motor activity"/>
    <property type="evidence" value="ECO:0007669"/>
    <property type="project" value="InterPro"/>
</dbReference>
<dbReference type="FunFam" id="3.10.490.20:FF:000001">
    <property type="entry name" value="dynein heavy chain 7, axonemal"/>
    <property type="match status" value="1"/>
</dbReference>
<dbReference type="FunFam" id="1.10.8.720:FF:000001">
    <property type="entry name" value="dynein heavy chain 7, axonemal"/>
    <property type="match status" value="1"/>
</dbReference>
<evidence type="ECO:0000259" key="21">
    <source>
        <dbReference type="Pfam" id="PF18198"/>
    </source>
</evidence>
<dbReference type="Gene3D" id="3.10.490.20">
    <property type="match status" value="1"/>
</dbReference>
<dbReference type="Gene3D" id="1.10.8.720">
    <property type="entry name" value="Region D6 of dynein motor"/>
    <property type="match status" value="1"/>
</dbReference>
<comment type="subcellular location">
    <subcellularLocation>
        <location evidence="1">Cytoplasm</location>
        <location evidence="1">Cytoskeleton</location>
        <location evidence="1">Cilium axoneme</location>
    </subcellularLocation>
</comment>
<feature type="domain" description="Dynein heavy chain AAA lid" evidence="21">
    <location>
        <begin position="3822"/>
        <end position="3961"/>
    </location>
</feature>
<evidence type="ECO:0000256" key="8">
    <source>
        <dbReference type="ARBA" id="ARBA00023054"/>
    </source>
</evidence>
<keyword evidence="10" id="KW-0505">Motor protein</keyword>
<feature type="domain" description="Dynein heavy chain ATP-binding dynein motor region" evidence="19">
    <location>
        <begin position="3208"/>
        <end position="3428"/>
    </location>
</feature>
<dbReference type="GO" id="GO:0030286">
    <property type="term" value="C:dynein complex"/>
    <property type="evidence" value="ECO:0007669"/>
    <property type="project" value="UniProtKB-KW"/>
</dbReference>
<evidence type="ECO:0000256" key="11">
    <source>
        <dbReference type="ARBA" id="ARBA00023212"/>
    </source>
</evidence>
<dbReference type="EMBL" id="CCKQ01010852">
    <property type="protein sequence ID" value="CDW82367.1"/>
    <property type="molecule type" value="Genomic_DNA"/>
</dbReference>
<keyword evidence="5" id="KW-0547">Nucleotide-binding</keyword>
<dbReference type="Gene3D" id="1.20.920.30">
    <property type="match status" value="1"/>
</dbReference>
<evidence type="ECO:0000256" key="7">
    <source>
        <dbReference type="ARBA" id="ARBA00023017"/>
    </source>
</evidence>
<evidence type="ECO:0000259" key="17">
    <source>
        <dbReference type="Pfam" id="PF12777"/>
    </source>
</evidence>
<dbReference type="Gene3D" id="3.20.180.20">
    <property type="entry name" value="Dynein heavy chain, N-terminal domain 2"/>
    <property type="match status" value="1"/>
</dbReference>
<name>A0A078ALS8_STYLE</name>
<evidence type="ECO:0000259" key="18">
    <source>
        <dbReference type="Pfam" id="PF12780"/>
    </source>
</evidence>
<dbReference type="Pfam" id="PF03028">
    <property type="entry name" value="Dynein_heavy"/>
    <property type="match status" value="1"/>
</dbReference>
<dbReference type="FunFam" id="3.40.50.300:FF:000044">
    <property type="entry name" value="Dynein heavy chain 5, axonemal"/>
    <property type="match status" value="1"/>
</dbReference>
<dbReference type="InterPro" id="IPR035699">
    <property type="entry name" value="AAA_6"/>
</dbReference>
<keyword evidence="12" id="KW-0966">Cell projection</keyword>
<dbReference type="InterPro" id="IPR054354">
    <property type="entry name" value="DYNC2H1-like_lid"/>
</dbReference>
<dbReference type="OMA" id="FHDSPYA"/>
<dbReference type="FunFam" id="3.40.50.300:FF:001328">
    <property type="entry name" value="Dynein heavy chain 6, axonemal"/>
    <property type="match status" value="1"/>
</dbReference>
<evidence type="ECO:0000259" key="15">
    <source>
        <dbReference type="Pfam" id="PF08393"/>
    </source>
</evidence>
<dbReference type="GO" id="GO:0003341">
    <property type="term" value="P:cilium movement"/>
    <property type="evidence" value="ECO:0007669"/>
    <property type="project" value="UniProtKB-ARBA"/>
</dbReference>
<accession>A0A078ALS8</accession>
<protein>
    <submittedName>
        <fullName evidence="24">Dynein heavy chain family protein</fullName>
    </submittedName>
</protein>
<dbReference type="OrthoDB" id="5593012at2759"/>
<gene>
    <name evidence="24" type="primary">Contig2290.g2477</name>
    <name evidence="24" type="ORF">STYLEM_11399</name>
</gene>
<dbReference type="FunFam" id="3.40.50.300:FF:000223">
    <property type="entry name" value="Dynein heavy chain 3, axonemal"/>
    <property type="match status" value="1"/>
</dbReference>
<dbReference type="FunFam" id="3.40.50.300:FF:000362">
    <property type="entry name" value="Dynein, axonemal, heavy chain 6"/>
    <property type="match status" value="1"/>
</dbReference>
<keyword evidence="7" id="KW-0243">Dynein</keyword>
<dbReference type="Pfam" id="PF08393">
    <property type="entry name" value="DHC_N2"/>
    <property type="match status" value="1"/>
</dbReference>
<evidence type="ECO:0000256" key="13">
    <source>
        <dbReference type="SAM" id="Coils"/>
    </source>
</evidence>
<dbReference type="InterPro" id="IPR042228">
    <property type="entry name" value="Dynein_linker_3"/>
</dbReference>
<evidence type="ECO:0000256" key="6">
    <source>
        <dbReference type="ARBA" id="ARBA00022840"/>
    </source>
</evidence>
<dbReference type="FunFam" id="1.20.58.1120:FF:000001">
    <property type="entry name" value="dynein heavy chain 2, axonemal"/>
    <property type="match status" value="1"/>
</dbReference>
<dbReference type="FunFam" id="1.20.140.100:FF:000004">
    <property type="entry name" value="Dynein axonemal heavy chain 6"/>
    <property type="match status" value="1"/>
</dbReference>
<evidence type="ECO:0000259" key="22">
    <source>
        <dbReference type="Pfam" id="PF18199"/>
    </source>
</evidence>
<evidence type="ECO:0000259" key="23">
    <source>
        <dbReference type="Pfam" id="PF22597"/>
    </source>
</evidence>
<dbReference type="Pfam" id="PF12777">
    <property type="entry name" value="MT"/>
    <property type="match status" value="1"/>
</dbReference>
<dbReference type="GO" id="GO:0045505">
    <property type="term" value="F:dynein intermediate chain binding"/>
    <property type="evidence" value="ECO:0007669"/>
    <property type="project" value="InterPro"/>
</dbReference>
<keyword evidence="6" id="KW-0067">ATP-binding</keyword>
<dbReference type="Gene3D" id="6.10.140.1060">
    <property type="match status" value="1"/>
</dbReference>
<dbReference type="InterPro" id="IPR024743">
    <property type="entry name" value="Dynein_HC_stalk"/>
</dbReference>
<feature type="domain" description="Dynein heavy chain linker" evidence="15">
    <location>
        <begin position="1013"/>
        <end position="1418"/>
    </location>
</feature>
<dbReference type="InterPro" id="IPR035706">
    <property type="entry name" value="AAA_9"/>
</dbReference>
<dbReference type="Gene3D" id="1.10.8.710">
    <property type="match status" value="1"/>
</dbReference>